<evidence type="ECO:0000256" key="4">
    <source>
        <dbReference type="ARBA" id="ARBA00022692"/>
    </source>
</evidence>
<dbReference type="GO" id="GO:0015297">
    <property type="term" value="F:antiporter activity"/>
    <property type="evidence" value="ECO:0007669"/>
    <property type="project" value="InterPro"/>
</dbReference>
<evidence type="ECO:0000256" key="6">
    <source>
        <dbReference type="ARBA" id="ARBA00023136"/>
    </source>
</evidence>
<dbReference type="RefSeq" id="WP_122908088.1">
    <property type="nucleotide sequence ID" value="NZ_CBCSBE010000004.1"/>
</dbReference>
<keyword evidence="5 7" id="KW-1133">Transmembrane helix</keyword>
<dbReference type="EMBL" id="RHHR01000009">
    <property type="protein sequence ID" value="RNB75931.1"/>
    <property type="molecule type" value="Genomic_DNA"/>
</dbReference>
<evidence type="ECO:0000256" key="7">
    <source>
        <dbReference type="SAM" id="Phobius"/>
    </source>
</evidence>
<dbReference type="PANTHER" id="PTHR43549:SF3">
    <property type="entry name" value="MULTIDRUG RESISTANCE PROTEIN YPNP-RELATED"/>
    <property type="match status" value="1"/>
</dbReference>
<evidence type="ECO:0000256" key="2">
    <source>
        <dbReference type="ARBA" id="ARBA00022448"/>
    </source>
</evidence>
<reference evidence="8 9" key="1">
    <citation type="submission" date="2018-10" db="EMBL/GenBank/DDBJ databases">
        <title>Phylogenomics of Brevibacillus.</title>
        <authorList>
            <person name="Dunlap C."/>
        </authorList>
    </citation>
    <scope>NUCLEOTIDE SEQUENCE [LARGE SCALE GENOMIC DNA]</scope>
    <source>
        <strain evidence="8 9">JCM 12215</strain>
    </source>
</reference>
<feature type="transmembrane region" description="Helical" evidence="7">
    <location>
        <begin position="96"/>
        <end position="121"/>
    </location>
</feature>
<dbReference type="PANTHER" id="PTHR43549">
    <property type="entry name" value="MULTIDRUG RESISTANCE PROTEIN YPNP-RELATED"/>
    <property type="match status" value="1"/>
</dbReference>
<keyword evidence="6 7" id="KW-0472">Membrane</keyword>
<keyword evidence="3" id="KW-1003">Cell membrane</keyword>
<feature type="transmembrane region" description="Helical" evidence="7">
    <location>
        <begin position="141"/>
        <end position="161"/>
    </location>
</feature>
<feature type="transmembrane region" description="Helical" evidence="7">
    <location>
        <begin position="45"/>
        <end position="70"/>
    </location>
</feature>
<accession>A0A3M8CK44</accession>
<feature type="transmembrane region" description="Helical" evidence="7">
    <location>
        <begin position="18"/>
        <end position="39"/>
    </location>
</feature>
<dbReference type="Proteomes" id="UP000282028">
    <property type="component" value="Unassembled WGS sequence"/>
</dbReference>
<dbReference type="GO" id="GO:0005886">
    <property type="term" value="C:plasma membrane"/>
    <property type="evidence" value="ECO:0007669"/>
    <property type="project" value="UniProtKB-SubCell"/>
</dbReference>
<evidence type="ECO:0000256" key="5">
    <source>
        <dbReference type="ARBA" id="ARBA00022989"/>
    </source>
</evidence>
<dbReference type="GO" id="GO:0042910">
    <property type="term" value="F:xenobiotic transmembrane transporter activity"/>
    <property type="evidence" value="ECO:0007669"/>
    <property type="project" value="InterPro"/>
</dbReference>
<gene>
    <name evidence="8" type="ORF">EDM52_05855</name>
</gene>
<name>A0A3M8CK44_9BACL</name>
<evidence type="ECO:0000313" key="8">
    <source>
        <dbReference type="EMBL" id="RNB75931.1"/>
    </source>
</evidence>
<sequence>MESSGDEHHSPSDSKTPFYFLLINTILNMLLLPVFIFGWGGVPAFGLYGAAYAPVVSGIFTCVFLLRYLYQRNHVLKVDRMVLKHCRLNGEILKTLLRLAIPTSISMVSLAMSEIAVITFVNEYGSNATAAYGIVNQIASYVQIPAMSISIAISVFVAQFIGSQKTAQIRYATKTGIWHRRFQRR</sequence>
<evidence type="ECO:0000313" key="9">
    <source>
        <dbReference type="Proteomes" id="UP000282028"/>
    </source>
</evidence>
<evidence type="ECO:0000256" key="1">
    <source>
        <dbReference type="ARBA" id="ARBA00004651"/>
    </source>
</evidence>
<comment type="caution">
    <text evidence="8">The sequence shown here is derived from an EMBL/GenBank/DDBJ whole genome shotgun (WGS) entry which is preliminary data.</text>
</comment>
<dbReference type="OrthoDB" id="9776324at2"/>
<organism evidence="8 9">
    <name type="scientific">Brevibacillus invocatus</name>
    <dbReference type="NCBI Taxonomy" id="173959"/>
    <lineage>
        <taxon>Bacteria</taxon>
        <taxon>Bacillati</taxon>
        <taxon>Bacillota</taxon>
        <taxon>Bacilli</taxon>
        <taxon>Bacillales</taxon>
        <taxon>Paenibacillaceae</taxon>
        <taxon>Brevibacillus</taxon>
    </lineage>
</organism>
<dbReference type="Pfam" id="PF01554">
    <property type="entry name" value="MatE"/>
    <property type="match status" value="1"/>
</dbReference>
<dbReference type="AlphaFoldDB" id="A0A3M8CK44"/>
<keyword evidence="2" id="KW-0813">Transport</keyword>
<dbReference type="InterPro" id="IPR002528">
    <property type="entry name" value="MATE_fam"/>
</dbReference>
<protein>
    <recommendedName>
        <fullName evidence="10">MATE family efflux transporter</fullName>
    </recommendedName>
</protein>
<dbReference type="InterPro" id="IPR052031">
    <property type="entry name" value="Membrane_Transporter-Flippase"/>
</dbReference>
<evidence type="ECO:0008006" key="10">
    <source>
        <dbReference type="Google" id="ProtNLM"/>
    </source>
</evidence>
<proteinExistence type="predicted"/>
<keyword evidence="4 7" id="KW-0812">Transmembrane</keyword>
<keyword evidence="9" id="KW-1185">Reference proteome</keyword>
<evidence type="ECO:0000256" key="3">
    <source>
        <dbReference type="ARBA" id="ARBA00022475"/>
    </source>
</evidence>
<comment type="subcellular location">
    <subcellularLocation>
        <location evidence="1">Cell membrane</location>
        <topology evidence="1">Multi-pass membrane protein</topology>
    </subcellularLocation>
</comment>